<dbReference type="RefSeq" id="WP_269884663.1">
    <property type="nucleotide sequence ID" value="NZ_JAQAGZ010000021.1"/>
</dbReference>
<dbReference type="Gene3D" id="1.10.10.10">
    <property type="entry name" value="Winged helix-like DNA-binding domain superfamily/Winged helix DNA-binding domain"/>
    <property type="match status" value="1"/>
</dbReference>
<dbReference type="SUPFAM" id="SSF53822">
    <property type="entry name" value="Periplasmic binding protein-like I"/>
    <property type="match status" value="1"/>
</dbReference>
<dbReference type="PANTHER" id="PTHR30146:SF150">
    <property type="entry name" value="ARABINOSE METABOLISM TRANSCRIPTIONAL REPRESSOR"/>
    <property type="match status" value="1"/>
</dbReference>
<dbReference type="Proteomes" id="UP001527882">
    <property type="component" value="Unassembled WGS sequence"/>
</dbReference>
<evidence type="ECO:0000256" key="2">
    <source>
        <dbReference type="ARBA" id="ARBA00023125"/>
    </source>
</evidence>
<keyword evidence="1" id="KW-0805">Transcription regulation</keyword>
<dbReference type="InterPro" id="IPR046335">
    <property type="entry name" value="LacI/GalR-like_sensor"/>
</dbReference>
<dbReference type="PRINTS" id="PR00035">
    <property type="entry name" value="HTHGNTR"/>
</dbReference>
<dbReference type="SUPFAM" id="SSF46785">
    <property type="entry name" value="Winged helix' DNA-binding domain"/>
    <property type="match status" value="1"/>
</dbReference>
<dbReference type="Pfam" id="PF00392">
    <property type="entry name" value="GntR"/>
    <property type="match status" value="1"/>
</dbReference>
<evidence type="ECO:0000313" key="6">
    <source>
        <dbReference type="Proteomes" id="UP001527882"/>
    </source>
</evidence>
<dbReference type="PROSITE" id="PS50949">
    <property type="entry name" value="HTH_GNTR"/>
    <property type="match status" value="1"/>
</dbReference>
<evidence type="ECO:0000259" key="4">
    <source>
        <dbReference type="PROSITE" id="PS50949"/>
    </source>
</evidence>
<protein>
    <submittedName>
        <fullName evidence="5">GntR family transcriptional regulator</fullName>
    </submittedName>
</protein>
<dbReference type="InterPro" id="IPR000524">
    <property type="entry name" value="Tscrpt_reg_HTH_GntR"/>
</dbReference>
<feature type="domain" description="HTH gntR-type" evidence="4">
    <location>
        <begin position="8"/>
        <end position="76"/>
    </location>
</feature>
<dbReference type="SMART" id="SM00345">
    <property type="entry name" value="HTH_GNTR"/>
    <property type="match status" value="1"/>
</dbReference>
<evidence type="ECO:0000256" key="1">
    <source>
        <dbReference type="ARBA" id="ARBA00023015"/>
    </source>
</evidence>
<evidence type="ECO:0000313" key="5">
    <source>
        <dbReference type="EMBL" id="MCZ8516135.1"/>
    </source>
</evidence>
<reference evidence="5 6" key="1">
    <citation type="submission" date="2022-12" db="EMBL/GenBank/DDBJ databases">
        <title>Draft genome sequence of Paenibacillus sp. dW9.</title>
        <authorList>
            <person name="Choi E.-W."/>
            <person name="Kim D.-U."/>
        </authorList>
    </citation>
    <scope>NUCLEOTIDE SEQUENCE [LARGE SCALE GENOMIC DNA]</scope>
    <source>
        <strain evidence="6">dW9</strain>
    </source>
</reference>
<dbReference type="EMBL" id="JAQAGZ010000021">
    <property type="protein sequence ID" value="MCZ8516135.1"/>
    <property type="molecule type" value="Genomic_DNA"/>
</dbReference>
<name>A0ABT4QGW5_9BACL</name>
<comment type="caution">
    <text evidence="5">The sequence shown here is derived from an EMBL/GenBank/DDBJ whole genome shotgun (WGS) entry which is preliminary data.</text>
</comment>
<keyword evidence="2" id="KW-0238">DNA-binding</keyword>
<dbReference type="InterPro" id="IPR028082">
    <property type="entry name" value="Peripla_BP_I"/>
</dbReference>
<organism evidence="5 6">
    <name type="scientific">Paenibacillus gyeongsangnamensis</name>
    <dbReference type="NCBI Taxonomy" id="3388067"/>
    <lineage>
        <taxon>Bacteria</taxon>
        <taxon>Bacillati</taxon>
        <taxon>Bacillota</taxon>
        <taxon>Bacilli</taxon>
        <taxon>Bacillales</taxon>
        <taxon>Paenibacillaceae</taxon>
        <taxon>Paenibacillus</taxon>
    </lineage>
</organism>
<dbReference type="PANTHER" id="PTHR30146">
    <property type="entry name" value="LACI-RELATED TRANSCRIPTIONAL REPRESSOR"/>
    <property type="match status" value="1"/>
</dbReference>
<sequence>MDIEVKQLKKYQVIKQEIKSWILSGKFKVHEQLTTEVELAQLFDTSRQTVRQALGELENEGCLYRVQGKGTFVGNLVNQSQKNTRNIGLITNHLFSNIFPNIVQGAETVLRRKDYGLFLMSTNNDYSKERECLESCLMKPLQGLIIEPSLSALPNPNLDYFLSLEERGIPYVMTNANYPQIGAPALVLDDEKGSFLAVEHLVGLGHKRIAGIFHRQVLQGVGRMRGFINALKHFGVPVRSQLIGMFNYLEKQEQPSFLLRSMMQLPSHDRPTALVCFNDEAAVSLLDTVREMGISIPEDLSIVGFDDSTLATATEVKFTCVVHPKEEMGRLAAEILIDSIEKNSRPNGFVFEPKLIVRQSTAKNIE</sequence>
<dbReference type="CDD" id="cd07377">
    <property type="entry name" value="WHTH_GntR"/>
    <property type="match status" value="1"/>
</dbReference>
<dbReference type="InterPro" id="IPR033532">
    <property type="entry name" value="AraR_ligand_bind_dom"/>
</dbReference>
<dbReference type="InterPro" id="IPR036388">
    <property type="entry name" value="WH-like_DNA-bd_sf"/>
</dbReference>
<dbReference type="CDD" id="cd01541">
    <property type="entry name" value="PBP1_AraR"/>
    <property type="match status" value="1"/>
</dbReference>
<keyword evidence="6" id="KW-1185">Reference proteome</keyword>
<accession>A0ABT4QGW5</accession>
<proteinExistence type="predicted"/>
<evidence type="ECO:0000256" key="3">
    <source>
        <dbReference type="ARBA" id="ARBA00023163"/>
    </source>
</evidence>
<dbReference type="Gene3D" id="3.40.50.2300">
    <property type="match status" value="2"/>
</dbReference>
<dbReference type="Pfam" id="PF13377">
    <property type="entry name" value="Peripla_BP_3"/>
    <property type="match status" value="1"/>
</dbReference>
<gene>
    <name evidence="5" type="ORF">O9H85_27795</name>
</gene>
<keyword evidence="3" id="KW-0804">Transcription</keyword>
<dbReference type="InterPro" id="IPR036390">
    <property type="entry name" value="WH_DNA-bd_sf"/>
</dbReference>